<dbReference type="GO" id="GO:0005829">
    <property type="term" value="C:cytosol"/>
    <property type="evidence" value="ECO:0007669"/>
    <property type="project" value="TreeGrafter"/>
</dbReference>
<protein>
    <recommendedName>
        <fullName evidence="7">Adenylosuccinate lyase</fullName>
        <ecNumber evidence="6">4.3.2.2</ecNumber>
    </recommendedName>
    <alternativeName>
        <fullName evidence="10">Adenylosuccinase</fullName>
    </alternativeName>
</protein>
<feature type="region of interest" description="Disordered" evidence="12">
    <location>
        <begin position="79"/>
        <end position="130"/>
    </location>
</feature>
<evidence type="ECO:0000256" key="7">
    <source>
        <dbReference type="ARBA" id="ARBA00017058"/>
    </source>
</evidence>
<comment type="pathway">
    <text evidence="3">Purine metabolism; AMP biosynthesis via de novo pathway; AMP from IMP: step 2/2.</text>
</comment>
<dbReference type="Gene3D" id="1.10.275.10">
    <property type="entry name" value="Fumarase/aspartase (N-terminal domain)"/>
    <property type="match status" value="1"/>
</dbReference>
<keyword evidence="8" id="KW-0658">Purine biosynthesis</keyword>
<comment type="similarity">
    <text evidence="4">Belongs to the lyase 1 family. Adenylosuccinate lyase subfamily.</text>
</comment>
<keyword evidence="15" id="KW-1185">Reference proteome</keyword>
<comment type="catalytic activity">
    <reaction evidence="11">
        <text>N(6)-(1,2-dicarboxyethyl)-AMP = fumarate + AMP</text>
        <dbReference type="Rhea" id="RHEA:16853"/>
        <dbReference type="ChEBI" id="CHEBI:29806"/>
        <dbReference type="ChEBI" id="CHEBI:57567"/>
        <dbReference type="ChEBI" id="CHEBI:456215"/>
        <dbReference type="EC" id="4.3.2.2"/>
    </reaction>
</comment>
<name>A0AAW0ANM7_9AGAR</name>
<dbReference type="Proteomes" id="UP001383192">
    <property type="component" value="Unassembled WGS sequence"/>
</dbReference>
<dbReference type="Pfam" id="PF10397">
    <property type="entry name" value="ADSL_C"/>
    <property type="match status" value="1"/>
</dbReference>
<dbReference type="EC" id="4.3.2.2" evidence="6"/>
<evidence type="ECO:0000256" key="12">
    <source>
        <dbReference type="SAM" id="MobiDB-lite"/>
    </source>
</evidence>
<dbReference type="InterPro" id="IPR047187">
    <property type="entry name" value="SF1_C_Upf1"/>
</dbReference>
<evidence type="ECO:0000256" key="9">
    <source>
        <dbReference type="ARBA" id="ARBA00023239"/>
    </source>
</evidence>
<dbReference type="EMBL" id="JAYKXP010000373">
    <property type="protein sequence ID" value="KAK7014106.1"/>
    <property type="molecule type" value="Genomic_DNA"/>
</dbReference>
<dbReference type="InterPro" id="IPR020557">
    <property type="entry name" value="Fumarate_lyase_CS"/>
</dbReference>
<feature type="non-terminal residue" evidence="14">
    <location>
        <position position="1"/>
    </location>
</feature>
<proteinExistence type="inferred from homology"/>
<dbReference type="FunFam" id="1.10.40.30:FF:000005">
    <property type="entry name" value="Adenylosuccinate lyase"/>
    <property type="match status" value="1"/>
</dbReference>
<evidence type="ECO:0000256" key="11">
    <source>
        <dbReference type="ARBA" id="ARBA00047513"/>
    </source>
</evidence>
<sequence>ILRSFNPLDPFIITPGHPQYPYGPVPLGSPSIACNASGPSGSKYSKSPADIPHLDVDVFGSKRLAPCPDLLSAPDLFKAKEPPRLSAPPQQHQQQQTTPSTRAQLMPPRSSISIATPSSSSNSVTSPKDEEPFEFDVHAEAYIPQWLKKIQNQPHSFTALPAIPVYPPSSYYKHFLPINLIENFEKTSIILSKPPPPEDASLKKKPKSSYGKFKYPSPAGKRVEFSIFVPGIRENYPRLEIGDIIHLREVVTEWETGTNMAFEGRVVLLRKREGYVQNTCSYLCPQVDFKWNRYLKMATTHPILFNASFLTNAGPAVAMDIATLTLDEFLRNAAEKRILAHRWLFPEIQDLQLYPPVPSCPPNMSETVWVDHGLNVEQRVAASSIASYQSPVPFLISGPPGTGKTRTIVETVHQFFVFILRRTFCYPRDMLRLNDPNRTFAEIPDTIRQFCYVEDDRFALPPWKALMRYRVVVTSCLDASMLVAGYCTNTILCALEEHTMKSLHPHRRIAHQTVPHWTHLLIDEAAQGSEPELSIPISVVYAQPSEPEPQDGVNGSNAHAPSPPLGYHPLSTTPQLVLCGDPNQLGPIISSDEARNHDLDVSLLERLFERPLYSEHPEARAKIGHGYHVNTGPFKPFVNLVKNYRSHPAILMPPSAMFYNDTLEPYAANGLISWTGLPNPTFPLKFIGTAEREDSVNEKTTWYNPGEIECVAEVVSSLMGEANQSTPPLRAEEIGVMAPWREQGLEVAEDQKRGIGIIFERKRMNVAITRAKELLVVVGNGSLLSRDPYWKGFLQFAMRNELYVGPELNIEMDGAWLSRLESQIIQAQEENGFAGHDSADRSAMMIAGGRYASDEMAHLFSPSNRFYTWRKLWLNLAIAEKQLGLPISDEAIEQMKANLKLTPDQFEIAAEEEKKRRHDVMAHVHTFGRVAPAAAGIIHLGATSCYVTDNADLIFLRDGLDYLIRTLTELLWDLRNIKRAREDIGFRGVKGTTGTQASFLALFDGDHDKVEELDRLVTQLSGFEYAYPVTSQTYSRKVDVDILGPLASFGATAHKIATDIRLLANLKEIEEPFESTQIGSSAMAYKRNPMRSERVCSLARHLMVLHQNALMTSGVQWFERTLDDSANRRITLPEAFLTADIVLSTLQNISEGLVVYPKVIARRISQELPFMATENIIMAIVKAGGDRQEAHEKIRVLSHEAGYQVKQLGLENDLIERVRNDPYFDPIKGQLDQLLDPKSFIGRAPEQVDKFLKDWVEPALANEKAQEAIAAASKVELRV</sequence>
<dbReference type="SMART" id="SM00998">
    <property type="entry name" value="ADSL_C"/>
    <property type="match status" value="1"/>
</dbReference>
<evidence type="ECO:0000313" key="15">
    <source>
        <dbReference type="Proteomes" id="UP001383192"/>
    </source>
</evidence>
<dbReference type="PANTHER" id="PTHR43172">
    <property type="entry name" value="ADENYLOSUCCINATE LYASE"/>
    <property type="match status" value="1"/>
</dbReference>
<evidence type="ECO:0000256" key="1">
    <source>
        <dbReference type="ARBA" id="ARBA00000598"/>
    </source>
</evidence>
<accession>A0AAW0ANM7</accession>
<dbReference type="InterPro" id="IPR027417">
    <property type="entry name" value="P-loop_NTPase"/>
</dbReference>
<dbReference type="InterPro" id="IPR019468">
    <property type="entry name" value="AdenyloSucc_lyase_C"/>
</dbReference>
<dbReference type="SUPFAM" id="SSF48557">
    <property type="entry name" value="L-aspartase-like"/>
    <property type="match status" value="1"/>
</dbReference>
<feature type="region of interest" description="Disordered" evidence="12">
    <location>
        <begin position="544"/>
        <end position="566"/>
    </location>
</feature>
<comment type="subunit">
    <text evidence="5">Homotetramer. Residues from neighboring subunits contribute catalytic and substrate-binding residues to each active site.</text>
</comment>
<comment type="catalytic activity">
    <reaction evidence="1">
        <text>(2S)-2-[5-amino-1-(5-phospho-beta-D-ribosyl)imidazole-4-carboxamido]succinate = 5-amino-1-(5-phospho-beta-D-ribosyl)imidazole-4-carboxamide + fumarate</text>
        <dbReference type="Rhea" id="RHEA:23920"/>
        <dbReference type="ChEBI" id="CHEBI:29806"/>
        <dbReference type="ChEBI" id="CHEBI:58443"/>
        <dbReference type="ChEBI" id="CHEBI:58475"/>
        <dbReference type="EC" id="4.3.2.2"/>
    </reaction>
</comment>
<feature type="domain" description="Adenylosuccinate lyase C-terminal" evidence="13">
    <location>
        <begin position="1168"/>
        <end position="1252"/>
    </location>
</feature>
<dbReference type="GO" id="GO:0004018">
    <property type="term" value="F:N6-(1,2-dicarboxyethyl)AMP AMP-lyase (fumarate-forming) activity"/>
    <property type="evidence" value="ECO:0007669"/>
    <property type="project" value="TreeGrafter"/>
</dbReference>
<dbReference type="Gene3D" id="3.40.50.300">
    <property type="entry name" value="P-loop containing nucleotide triphosphate hydrolases"/>
    <property type="match status" value="3"/>
</dbReference>
<dbReference type="Pfam" id="PF00206">
    <property type="entry name" value="Lyase_1"/>
    <property type="match status" value="1"/>
</dbReference>
<evidence type="ECO:0000256" key="2">
    <source>
        <dbReference type="ARBA" id="ARBA00004706"/>
    </source>
</evidence>
<dbReference type="InterPro" id="IPR022761">
    <property type="entry name" value="Fumarate_lyase_N"/>
</dbReference>
<dbReference type="InterPro" id="IPR024083">
    <property type="entry name" value="Fumarase/histidase_N"/>
</dbReference>
<comment type="pathway">
    <text evidence="2">Purine metabolism; IMP biosynthesis via de novo pathway; 5-amino-1-(5-phospho-D-ribosyl)imidazole-4-carboxamide from 5-amino-1-(5-phospho-D-ribosyl)imidazole-4-carboxylate: step 2/2.</text>
</comment>
<dbReference type="GO" id="GO:0044208">
    <property type="term" value="P:'de novo' AMP biosynthetic process"/>
    <property type="evidence" value="ECO:0007669"/>
    <property type="project" value="TreeGrafter"/>
</dbReference>
<dbReference type="CDD" id="cd03302">
    <property type="entry name" value="Adenylsuccinate_lyase_2"/>
    <property type="match status" value="1"/>
</dbReference>
<evidence type="ECO:0000259" key="13">
    <source>
        <dbReference type="SMART" id="SM00998"/>
    </source>
</evidence>
<evidence type="ECO:0000256" key="4">
    <source>
        <dbReference type="ARBA" id="ARBA00008273"/>
    </source>
</evidence>
<gene>
    <name evidence="14" type="primary">ADE13_2</name>
    <name evidence="14" type="ORF">VNI00_019403</name>
</gene>
<dbReference type="InterPro" id="IPR008948">
    <property type="entry name" value="L-Aspartase-like"/>
</dbReference>
<organism evidence="14 15">
    <name type="scientific">Paramarasmius palmivorus</name>
    <dbReference type="NCBI Taxonomy" id="297713"/>
    <lineage>
        <taxon>Eukaryota</taxon>
        <taxon>Fungi</taxon>
        <taxon>Dikarya</taxon>
        <taxon>Basidiomycota</taxon>
        <taxon>Agaricomycotina</taxon>
        <taxon>Agaricomycetes</taxon>
        <taxon>Agaricomycetidae</taxon>
        <taxon>Agaricales</taxon>
        <taxon>Marasmiineae</taxon>
        <taxon>Marasmiaceae</taxon>
        <taxon>Paramarasmius</taxon>
    </lineage>
</organism>
<dbReference type="AlphaFoldDB" id="A0AAW0ANM7"/>
<feature type="compositionally biased region" description="Low complexity" evidence="12">
    <location>
        <begin position="88"/>
        <end position="126"/>
    </location>
</feature>
<dbReference type="PANTHER" id="PTHR43172:SF1">
    <property type="entry name" value="ADENYLOSUCCINATE LYASE"/>
    <property type="match status" value="1"/>
</dbReference>
<evidence type="ECO:0000256" key="6">
    <source>
        <dbReference type="ARBA" id="ARBA00012339"/>
    </source>
</evidence>
<dbReference type="PROSITE" id="PS00163">
    <property type="entry name" value="FUMARATE_LYASES"/>
    <property type="match status" value="1"/>
</dbReference>
<comment type="caution">
    <text evidence="14">The sequence shown here is derived from an EMBL/GenBank/DDBJ whole genome shotgun (WGS) entry which is preliminary data.</text>
</comment>
<dbReference type="CDD" id="cd18808">
    <property type="entry name" value="SF1_C_Upf1"/>
    <property type="match status" value="1"/>
</dbReference>
<evidence type="ECO:0000256" key="5">
    <source>
        <dbReference type="ARBA" id="ARBA00011668"/>
    </source>
</evidence>
<dbReference type="InterPro" id="IPR041679">
    <property type="entry name" value="DNA2/NAM7-like_C"/>
</dbReference>
<keyword evidence="9 14" id="KW-0456">Lyase</keyword>
<reference evidence="14 15" key="1">
    <citation type="submission" date="2024-01" db="EMBL/GenBank/DDBJ databases">
        <title>A draft genome for a cacao thread blight-causing isolate of Paramarasmius palmivorus.</title>
        <authorList>
            <person name="Baruah I.K."/>
            <person name="Bukari Y."/>
            <person name="Amoako-Attah I."/>
            <person name="Meinhardt L.W."/>
            <person name="Bailey B.A."/>
            <person name="Cohen S.P."/>
        </authorList>
    </citation>
    <scope>NUCLEOTIDE SEQUENCE [LARGE SCALE GENOMIC DNA]</scope>
    <source>
        <strain evidence="14 15">GH-12</strain>
    </source>
</reference>
<dbReference type="Pfam" id="PF13087">
    <property type="entry name" value="AAA_12"/>
    <property type="match status" value="2"/>
</dbReference>
<dbReference type="GO" id="GO:0070626">
    <property type="term" value="F:(S)-2-(5-amino-1-(5-phospho-D-ribosyl)imidazole-4-carboxamido) succinate lyase (fumarate-forming) activity"/>
    <property type="evidence" value="ECO:0007669"/>
    <property type="project" value="TreeGrafter"/>
</dbReference>
<dbReference type="SUPFAM" id="SSF52540">
    <property type="entry name" value="P-loop containing nucleoside triphosphate hydrolases"/>
    <property type="match status" value="1"/>
</dbReference>
<evidence type="ECO:0000256" key="3">
    <source>
        <dbReference type="ARBA" id="ARBA00004734"/>
    </source>
</evidence>
<dbReference type="Gene3D" id="1.20.200.10">
    <property type="entry name" value="Fumarase/aspartase (Central domain)"/>
    <property type="match status" value="2"/>
</dbReference>
<evidence type="ECO:0000313" key="14">
    <source>
        <dbReference type="EMBL" id="KAK7014106.1"/>
    </source>
</evidence>
<evidence type="ECO:0000256" key="10">
    <source>
        <dbReference type="ARBA" id="ARBA00030717"/>
    </source>
</evidence>
<evidence type="ECO:0000256" key="8">
    <source>
        <dbReference type="ARBA" id="ARBA00022755"/>
    </source>
</evidence>